<dbReference type="CDD" id="cd00006">
    <property type="entry name" value="PTS_IIA_man"/>
    <property type="match status" value="1"/>
</dbReference>
<keyword evidence="5" id="KW-0418">Kinase</keyword>
<dbReference type="PANTHER" id="PTHR43547">
    <property type="entry name" value="TWO-COMPONENT HISTIDINE KINASE"/>
    <property type="match status" value="1"/>
</dbReference>
<dbReference type="InterPro" id="IPR003661">
    <property type="entry name" value="HisK_dim/P_dom"/>
</dbReference>
<dbReference type="Pfam" id="PF03610">
    <property type="entry name" value="EIIA-man"/>
    <property type="match status" value="1"/>
</dbReference>
<dbReference type="SMART" id="SM00388">
    <property type="entry name" value="HisKA"/>
    <property type="match status" value="1"/>
</dbReference>
<dbReference type="SUPFAM" id="SSF47384">
    <property type="entry name" value="Homodimeric domain of signal transducing histidine kinase"/>
    <property type="match status" value="1"/>
</dbReference>
<evidence type="ECO:0000256" key="2">
    <source>
        <dbReference type="ARBA" id="ARBA00012438"/>
    </source>
</evidence>
<dbReference type="Gene3D" id="1.10.287.130">
    <property type="match status" value="1"/>
</dbReference>
<keyword evidence="4" id="KW-0808">Transferase</keyword>
<dbReference type="EC" id="2.7.13.3" evidence="2"/>
<keyword evidence="9" id="KW-1185">Reference proteome</keyword>
<dbReference type="Gene3D" id="3.40.50.510">
    <property type="entry name" value="Phosphotransferase system, mannose-type IIA component"/>
    <property type="match status" value="1"/>
</dbReference>
<dbReference type="RefSeq" id="WP_284316124.1">
    <property type="nucleotide sequence ID" value="NZ_BSPC01000069.1"/>
</dbReference>
<dbReference type="InterPro" id="IPR004701">
    <property type="entry name" value="PTS_EIIA_man-typ"/>
</dbReference>
<evidence type="ECO:0000313" key="8">
    <source>
        <dbReference type="EMBL" id="GLS23204.1"/>
    </source>
</evidence>
<dbReference type="Proteomes" id="UP001156882">
    <property type="component" value="Unassembled WGS sequence"/>
</dbReference>
<dbReference type="CDD" id="cd00082">
    <property type="entry name" value="HisKA"/>
    <property type="match status" value="1"/>
</dbReference>
<dbReference type="InterPro" id="IPR003594">
    <property type="entry name" value="HATPase_dom"/>
</dbReference>
<evidence type="ECO:0000259" key="7">
    <source>
        <dbReference type="PROSITE" id="PS51096"/>
    </source>
</evidence>
<dbReference type="InterPro" id="IPR033887">
    <property type="entry name" value="PTS_IIA_man"/>
</dbReference>
<organism evidence="8 9">
    <name type="scientific">Labrys miyagiensis</name>
    <dbReference type="NCBI Taxonomy" id="346912"/>
    <lineage>
        <taxon>Bacteria</taxon>
        <taxon>Pseudomonadati</taxon>
        <taxon>Pseudomonadota</taxon>
        <taxon>Alphaproteobacteria</taxon>
        <taxon>Hyphomicrobiales</taxon>
        <taxon>Xanthobacteraceae</taxon>
        <taxon>Labrys</taxon>
    </lineage>
</organism>
<reference evidence="9" key="1">
    <citation type="journal article" date="2019" name="Int. J. Syst. Evol. Microbiol.">
        <title>The Global Catalogue of Microorganisms (GCM) 10K type strain sequencing project: providing services to taxonomists for standard genome sequencing and annotation.</title>
        <authorList>
            <consortium name="The Broad Institute Genomics Platform"/>
            <consortium name="The Broad Institute Genome Sequencing Center for Infectious Disease"/>
            <person name="Wu L."/>
            <person name="Ma J."/>
        </authorList>
    </citation>
    <scope>NUCLEOTIDE SEQUENCE [LARGE SCALE GENOMIC DNA]</scope>
    <source>
        <strain evidence="9">NBRC 101365</strain>
    </source>
</reference>
<dbReference type="SUPFAM" id="SSF53062">
    <property type="entry name" value="PTS system fructose IIA component-like"/>
    <property type="match status" value="1"/>
</dbReference>
<dbReference type="EMBL" id="BSPC01000069">
    <property type="protein sequence ID" value="GLS23204.1"/>
    <property type="molecule type" value="Genomic_DNA"/>
</dbReference>
<dbReference type="InterPro" id="IPR036890">
    <property type="entry name" value="HATPase_C_sf"/>
</dbReference>
<comment type="caution">
    <text evidence="8">The sequence shown here is derived from an EMBL/GenBank/DDBJ whole genome shotgun (WGS) entry which is preliminary data.</text>
</comment>
<evidence type="ECO:0000313" key="9">
    <source>
        <dbReference type="Proteomes" id="UP001156882"/>
    </source>
</evidence>
<comment type="catalytic activity">
    <reaction evidence="1">
        <text>ATP + protein L-histidine = ADP + protein N-phospho-L-histidine.</text>
        <dbReference type="EC" id="2.7.13.3"/>
    </reaction>
</comment>
<evidence type="ECO:0000256" key="4">
    <source>
        <dbReference type="ARBA" id="ARBA00022679"/>
    </source>
</evidence>
<gene>
    <name evidence="8" type="ORF">GCM10007874_62240</name>
</gene>
<evidence type="ECO:0000259" key="6">
    <source>
        <dbReference type="PROSITE" id="PS50109"/>
    </source>
</evidence>
<dbReference type="InterPro" id="IPR036662">
    <property type="entry name" value="PTS_EIIA_man-typ_sf"/>
</dbReference>
<feature type="domain" description="PTS EIIA type-4" evidence="7">
    <location>
        <begin position="1"/>
        <end position="123"/>
    </location>
</feature>
<dbReference type="InterPro" id="IPR004358">
    <property type="entry name" value="Sig_transdc_His_kin-like_C"/>
</dbReference>
<dbReference type="InterPro" id="IPR005467">
    <property type="entry name" value="His_kinase_dom"/>
</dbReference>
<accession>A0ABQ6CWX8</accession>
<name>A0ABQ6CWX8_9HYPH</name>
<evidence type="ECO:0000256" key="5">
    <source>
        <dbReference type="ARBA" id="ARBA00022777"/>
    </source>
</evidence>
<protein>
    <recommendedName>
        <fullName evidence="2">histidine kinase</fullName>
        <ecNumber evidence="2">2.7.13.3</ecNumber>
    </recommendedName>
</protein>
<keyword evidence="3" id="KW-0597">Phosphoprotein</keyword>
<sequence>MIGIVLVAHHHLASEFLATLEHLAARQSGIEAVDVCPGDDIEARRKELRAAIRQVDSGEGVIVLADLLGEIPGNLAMSVADNENVRVMGGLSLPMLLKLTRTRATLSLAQALEPFAMEEAEGLPADVAHELKNPLTSLRSAVETLPRARSEASRDRLLEVIQHDVRRLDRLVSDISDVSRLDAQSLRAGAEPLDMAQFLIALTDAYNTVRRNEGAQVRLSVAEERPHAPLLIRADALRLEQVINNIVDNARSFSAPTAEVRVNLHRRGDDVEVTIDDDGPGIPEQALERIFERFYSDRPGETQANGHSGLGLAISRQIVEAHGGLLWAENRRSSADILGARFVIRLPGLAD</sequence>
<dbReference type="Gene3D" id="3.30.565.10">
    <property type="entry name" value="Histidine kinase-like ATPase, C-terminal domain"/>
    <property type="match status" value="1"/>
</dbReference>
<dbReference type="InterPro" id="IPR036097">
    <property type="entry name" value="HisK_dim/P_sf"/>
</dbReference>
<dbReference type="PANTHER" id="PTHR43547:SF2">
    <property type="entry name" value="HYBRID SIGNAL TRANSDUCTION HISTIDINE KINASE C"/>
    <property type="match status" value="1"/>
</dbReference>
<dbReference type="SUPFAM" id="SSF55874">
    <property type="entry name" value="ATPase domain of HSP90 chaperone/DNA topoisomerase II/histidine kinase"/>
    <property type="match status" value="1"/>
</dbReference>
<evidence type="ECO:0000256" key="1">
    <source>
        <dbReference type="ARBA" id="ARBA00000085"/>
    </source>
</evidence>
<dbReference type="PROSITE" id="PS50109">
    <property type="entry name" value="HIS_KIN"/>
    <property type="match status" value="1"/>
</dbReference>
<dbReference type="PROSITE" id="PS51096">
    <property type="entry name" value="PTS_EIIA_TYPE_4"/>
    <property type="match status" value="1"/>
</dbReference>
<feature type="domain" description="Histidine kinase" evidence="6">
    <location>
        <begin position="126"/>
        <end position="350"/>
    </location>
</feature>
<dbReference type="PRINTS" id="PR00344">
    <property type="entry name" value="BCTRLSENSOR"/>
</dbReference>
<proteinExistence type="predicted"/>
<dbReference type="Pfam" id="PF00512">
    <property type="entry name" value="HisKA"/>
    <property type="match status" value="1"/>
</dbReference>
<evidence type="ECO:0000256" key="3">
    <source>
        <dbReference type="ARBA" id="ARBA00022553"/>
    </source>
</evidence>
<dbReference type="Pfam" id="PF02518">
    <property type="entry name" value="HATPase_c"/>
    <property type="match status" value="1"/>
</dbReference>
<dbReference type="SMART" id="SM00387">
    <property type="entry name" value="HATPase_c"/>
    <property type="match status" value="1"/>
</dbReference>